<comment type="caution">
    <text evidence="7">The sequence shown here is derived from an EMBL/GenBank/DDBJ whole genome shotgun (WGS) entry which is preliminary data.</text>
</comment>
<keyword evidence="4" id="KW-0520">NAD</keyword>
<dbReference type="Pfam" id="PF00931">
    <property type="entry name" value="NB-ARC"/>
    <property type="match status" value="1"/>
</dbReference>
<dbReference type="GO" id="GO:0007165">
    <property type="term" value="P:signal transduction"/>
    <property type="evidence" value="ECO:0007669"/>
    <property type="project" value="InterPro"/>
</dbReference>
<reference evidence="7 8" key="1">
    <citation type="submission" date="2024-04" db="EMBL/GenBank/DDBJ databases">
        <title>The reference genome of an endangered Asteraceae, Deinandra increscens subsp. villosa, native to the Central Coast of California.</title>
        <authorList>
            <person name="Guilliams M."/>
            <person name="Hasenstab-Lehman K."/>
            <person name="Meyer R."/>
            <person name="Mcevoy S."/>
        </authorList>
    </citation>
    <scope>NUCLEOTIDE SEQUENCE [LARGE SCALE GENOMIC DNA]</scope>
    <source>
        <tissue evidence="7">Leaf</tissue>
    </source>
</reference>
<dbReference type="InterPro" id="IPR036390">
    <property type="entry name" value="WH_DNA-bd_sf"/>
</dbReference>
<evidence type="ECO:0000256" key="1">
    <source>
        <dbReference type="ARBA" id="ARBA00022614"/>
    </source>
</evidence>
<dbReference type="InterPro" id="IPR027417">
    <property type="entry name" value="P-loop_NTPase"/>
</dbReference>
<dbReference type="PROSITE" id="PS50104">
    <property type="entry name" value="TIR"/>
    <property type="match status" value="1"/>
</dbReference>
<evidence type="ECO:0000256" key="2">
    <source>
        <dbReference type="ARBA" id="ARBA00022737"/>
    </source>
</evidence>
<keyword evidence="2" id="KW-0677">Repeat</keyword>
<dbReference type="InterPro" id="IPR000157">
    <property type="entry name" value="TIR_dom"/>
</dbReference>
<dbReference type="InterPro" id="IPR032675">
    <property type="entry name" value="LRR_dom_sf"/>
</dbReference>
<dbReference type="SUPFAM" id="SSF52200">
    <property type="entry name" value="Toll/Interleukin receptor TIR domain"/>
    <property type="match status" value="1"/>
</dbReference>
<dbReference type="PRINTS" id="PR00364">
    <property type="entry name" value="DISEASERSIST"/>
</dbReference>
<dbReference type="PANTHER" id="PTHR11017">
    <property type="entry name" value="LEUCINE-RICH REPEAT-CONTAINING PROTEIN"/>
    <property type="match status" value="1"/>
</dbReference>
<dbReference type="SUPFAM" id="SSF52058">
    <property type="entry name" value="L domain-like"/>
    <property type="match status" value="1"/>
</dbReference>
<dbReference type="Pfam" id="PF01582">
    <property type="entry name" value="TIR"/>
    <property type="match status" value="1"/>
</dbReference>
<dbReference type="InterPro" id="IPR042197">
    <property type="entry name" value="Apaf_helical"/>
</dbReference>
<name>A0AAP0H5V8_9ASTR</name>
<dbReference type="GO" id="GO:0006952">
    <property type="term" value="P:defense response"/>
    <property type="evidence" value="ECO:0007669"/>
    <property type="project" value="UniProtKB-KW"/>
</dbReference>
<protein>
    <recommendedName>
        <fullName evidence="6">TIR domain-containing protein</fullName>
    </recommendedName>
</protein>
<dbReference type="SUPFAM" id="SSF52540">
    <property type="entry name" value="P-loop containing nucleoside triphosphate hydrolases"/>
    <property type="match status" value="1"/>
</dbReference>
<dbReference type="PANTHER" id="PTHR11017:SF313">
    <property type="entry name" value="TIR DOMAIN, P-LOOP CONTAINING NUCLEOSIDE TRIPHOSPHATE HYDROLASE"/>
    <property type="match status" value="1"/>
</dbReference>
<dbReference type="InterPro" id="IPR002182">
    <property type="entry name" value="NB-ARC"/>
</dbReference>
<proteinExistence type="predicted"/>
<dbReference type="GO" id="GO:0043531">
    <property type="term" value="F:ADP binding"/>
    <property type="evidence" value="ECO:0007669"/>
    <property type="project" value="InterPro"/>
</dbReference>
<organism evidence="7 8">
    <name type="scientific">Deinandra increscens subsp. villosa</name>
    <dbReference type="NCBI Taxonomy" id="3103831"/>
    <lineage>
        <taxon>Eukaryota</taxon>
        <taxon>Viridiplantae</taxon>
        <taxon>Streptophyta</taxon>
        <taxon>Embryophyta</taxon>
        <taxon>Tracheophyta</taxon>
        <taxon>Spermatophyta</taxon>
        <taxon>Magnoliopsida</taxon>
        <taxon>eudicotyledons</taxon>
        <taxon>Gunneridae</taxon>
        <taxon>Pentapetalae</taxon>
        <taxon>asterids</taxon>
        <taxon>campanulids</taxon>
        <taxon>Asterales</taxon>
        <taxon>Asteraceae</taxon>
        <taxon>Asteroideae</taxon>
        <taxon>Heliantheae alliance</taxon>
        <taxon>Madieae</taxon>
        <taxon>Madiinae</taxon>
        <taxon>Deinandra</taxon>
    </lineage>
</organism>
<dbReference type="FunFam" id="3.40.50.10140:FF:000007">
    <property type="entry name" value="Disease resistance protein (TIR-NBS-LRR class)"/>
    <property type="match status" value="1"/>
</dbReference>
<dbReference type="Pfam" id="PF23282">
    <property type="entry name" value="WHD_ROQ1"/>
    <property type="match status" value="1"/>
</dbReference>
<feature type="region of interest" description="Disordered" evidence="5">
    <location>
        <begin position="1163"/>
        <end position="1182"/>
    </location>
</feature>
<sequence length="1182" mass="134556">MVVLNELLPGSSSSSSTHHHDHDDNHLYVYDVFLSFRGADTRNSFTDHLYNAFLDAGIKTFLDDEEIETGEPLKPELESAIKSSRASIIVLSTNYASSTWCLDELVLILEQNTKFNQIVIPIFFDVEPTDVRKQQSSFGEAMANHKVKMETETNAEKISEWCERIESWKKALTQVADLKGKDAKDRKETEFIKEVVTEIHRRLGVLLSNTLPLLIGMDHHIRFISSWLTNGSCHTPIILTVVGMGGIGKTSLAKYIFGLHSTKFHKSSFIEGINRRCKEKFTGLLDLQKQLCTDISKKIELHVNDVSVYTCKIENALARKRVFVVLDDIGSLDELDALLGNKGLYPGSKIIITTQNASLIERCAFFNSHVHPNHIEVVLKGLYKTQSLELLCIHAFKSRNPKEGYKEVSENLTKYCDGHPLALEVLGREMYNRDVEYWEECIKKLKKEPHFSIKNALHMSFDSLPSNDKELLKTIACFFVGMDRVLTETVLNACGIYTKSGITNLVDRCLLGIEFNTLMMHQLVQEMVQDLVRQESPHRPWERTRVWCHEDLLEVLEQKEGMQNLIGLAFDMRMLEKEKLSGPLEVKTDALSKMHNLKLLQLNYVKINGSYRNISKELRWLCMHGSRFKSIPSDLPMANLVALDMSHSNIESFDISNLNRESGYSQCFVSILKWLIGSSSKDKQLLGSLKILDLSFCEQLQSVGGFLELPALERLILRNCISLIEVCESVEKCVDLVHIDLRYCYKLKKAPTSIGKLKKVKTLWLDGPNPRESQIKTCDINPSDIRIHTQNSPSVIPSDSKFLTVSLPSSLVSLSLANNNLSNESFPMDFSCLLMLEELNLNNNPIISMPNCVRTLSRLRTLFMNDCDMLISVENPPRTVTTLLVRGQKNSIRKIKFVRGMSRLFFAGVKQIPDSPFEIDGMVKIEAMACVEKKILHSLGWTNLEFIEQKRLEASTKFGSTEYQTQMYYNFGIFTTIYEGEEMPDWIKCRSMGSSISFTIPSSSNNLRGLNFCFVETTSCFPIVLPLIKVSNITKNHTWIYKQYIDTVTVDGNDCLILLSHWLFGPNEMRAGDHITITLVNIGSHGIQCTKECGISVLYEDEEIEEEEDVLGYYKSWGHRIGRDLSHFRIRTGEYLLYRMDVDDNRSPSGLVDFNARYKAFSQKKKPNDQGRSQHPNPSLTI</sequence>
<dbReference type="SMART" id="SM00255">
    <property type="entry name" value="TIR"/>
    <property type="match status" value="1"/>
</dbReference>
<keyword evidence="8" id="KW-1185">Reference proteome</keyword>
<evidence type="ECO:0000256" key="3">
    <source>
        <dbReference type="ARBA" id="ARBA00022821"/>
    </source>
</evidence>
<dbReference type="Gene3D" id="1.10.8.430">
    <property type="entry name" value="Helical domain of apoptotic protease-activating factors"/>
    <property type="match status" value="1"/>
</dbReference>
<evidence type="ECO:0000313" key="7">
    <source>
        <dbReference type="EMBL" id="KAK9074069.1"/>
    </source>
</evidence>
<dbReference type="InterPro" id="IPR035897">
    <property type="entry name" value="Toll_tir_struct_dom_sf"/>
</dbReference>
<dbReference type="AlphaFoldDB" id="A0AAP0H5V8"/>
<evidence type="ECO:0000256" key="4">
    <source>
        <dbReference type="ARBA" id="ARBA00023027"/>
    </source>
</evidence>
<dbReference type="EMBL" id="JBCNJP010000008">
    <property type="protein sequence ID" value="KAK9074069.1"/>
    <property type="molecule type" value="Genomic_DNA"/>
</dbReference>
<feature type="region of interest" description="Disordered" evidence="5">
    <location>
        <begin position="1"/>
        <end position="21"/>
    </location>
</feature>
<accession>A0AAP0H5V8</accession>
<evidence type="ECO:0000256" key="5">
    <source>
        <dbReference type="SAM" id="MobiDB-lite"/>
    </source>
</evidence>
<gene>
    <name evidence="7" type="ORF">SSX86_006666</name>
</gene>
<evidence type="ECO:0000259" key="6">
    <source>
        <dbReference type="PROSITE" id="PS50104"/>
    </source>
</evidence>
<dbReference type="Proteomes" id="UP001408789">
    <property type="component" value="Unassembled WGS sequence"/>
</dbReference>
<dbReference type="Gene3D" id="3.40.50.10140">
    <property type="entry name" value="Toll/interleukin-1 receptor homology (TIR) domain"/>
    <property type="match status" value="1"/>
</dbReference>
<keyword evidence="1" id="KW-0433">Leucine-rich repeat</keyword>
<evidence type="ECO:0000313" key="8">
    <source>
        <dbReference type="Proteomes" id="UP001408789"/>
    </source>
</evidence>
<dbReference type="InterPro" id="IPR044974">
    <property type="entry name" value="Disease_R_plants"/>
</dbReference>
<keyword evidence="3" id="KW-0611">Plant defense</keyword>
<dbReference type="Gene3D" id="3.80.10.10">
    <property type="entry name" value="Ribonuclease Inhibitor"/>
    <property type="match status" value="2"/>
</dbReference>
<feature type="domain" description="TIR" evidence="6">
    <location>
        <begin position="28"/>
        <end position="203"/>
    </location>
</feature>
<dbReference type="Gene3D" id="3.40.50.300">
    <property type="entry name" value="P-loop containing nucleotide triphosphate hydrolases"/>
    <property type="match status" value="1"/>
</dbReference>
<feature type="compositionally biased region" description="Polar residues" evidence="5">
    <location>
        <begin position="1170"/>
        <end position="1182"/>
    </location>
</feature>
<dbReference type="InterPro" id="IPR058192">
    <property type="entry name" value="WHD_ROQ1-like"/>
</dbReference>
<dbReference type="SUPFAM" id="SSF46785">
    <property type="entry name" value="Winged helix' DNA-binding domain"/>
    <property type="match status" value="1"/>
</dbReference>